<dbReference type="AlphaFoldDB" id="A0A3B0KCU8"/>
<protein>
    <submittedName>
        <fullName evidence="2">Uncharacterized protein</fullName>
    </submittedName>
</protein>
<keyword evidence="1" id="KW-0732">Signal</keyword>
<feature type="chain" id="PRO_5017215228" evidence="1">
    <location>
        <begin position="24"/>
        <end position="91"/>
    </location>
</feature>
<proteinExistence type="predicted"/>
<dbReference type="EMBL" id="OUUW01000010">
    <property type="protein sequence ID" value="SPP86050.1"/>
    <property type="molecule type" value="Genomic_DNA"/>
</dbReference>
<evidence type="ECO:0000313" key="3">
    <source>
        <dbReference type="Proteomes" id="UP000268350"/>
    </source>
</evidence>
<feature type="signal peptide" evidence="1">
    <location>
        <begin position="1"/>
        <end position="23"/>
    </location>
</feature>
<reference evidence="3" key="1">
    <citation type="submission" date="2018-01" db="EMBL/GenBank/DDBJ databases">
        <authorList>
            <person name="Alioto T."/>
            <person name="Alioto T."/>
        </authorList>
    </citation>
    <scope>NUCLEOTIDE SEQUENCE [LARGE SCALE GENOMIC DNA]</scope>
</reference>
<dbReference type="Proteomes" id="UP000268350">
    <property type="component" value="Unassembled WGS sequence"/>
</dbReference>
<evidence type="ECO:0000256" key="1">
    <source>
        <dbReference type="SAM" id="SignalP"/>
    </source>
</evidence>
<gene>
    <name evidence="2" type="ORF">DGUA_6G004664</name>
</gene>
<evidence type="ECO:0000313" key="2">
    <source>
        <dbReference type="EMBL" id="SPP86050.1"/>
    </source>
</evidence>
<accession>A0A3B0KCU8</accession>
<sequence length="91" mass="10173">MRVEINLFVLLLLPIVEFSPVAGSVRPARPKSPWGLKEALYGESFKLFKGKWCTGKCFKNNLKTEFARALSKSINDQRASSENTALTHSAM</sequence>
<name>A0A3B0KCU8_DROGU</name>
<keyword evidence="3" id="KW-1185">Reference proteome</keyword>
<organism evidence="2 3">
    <name type="scientific">Drosophila guanche</name>
    <name type="common">Fruit fly</name>
    <dbReference type="NCBI Taxonomy" id="7266"/>
    <lineage>
        <taxon>Eukaryota</taxon>
        <taxon>Metazoa</taxon>
        <taxon>Ecdysozoa</taxon>
        <taxon>Arthropoda</taxon>
        <taxon>Hexapoda</taxon>
        <taxon>Insecta</taxon>
        <taxon>Pterygota</taxon>
        <taxon>Neoptera</taxon>
        <taxon>Endopterygota</taxon>
        <taxon>Diptera</taxon>
        <taxon>Brachycera</taxon>
        <taxon>Muscomorpha</taxon>
        <taxon>Ephydroidea</taxon>
        <taxon>Drosophilidae</taxon>
        <taxon>Drosophila</taxon>
        <taxon>Sophophora</taxon>
    </lineage>
</organism>